<evidence type="ECO:0000313" key="8">
    <source>
        <dbReference type="Proteomes" id="UP000000211"/>
    </source>
</evidence>
<comment type="similarity">
    <text evidence="1">Belongs to the 'phage' integrase family.</text>
</comment>
<dbReference type="PANTHER" id="PTHR30349">
    <property type="entry name" value="PHAGE INTEGRASE-RELATED"/>
    <property type="match status" value="1"/>
</dbReference>
<evidence type="ECO:0000259" key="5">
    <source>
        <dbReference type="PROSITE" id="PS51898"/>
    </source>
</evidence>
<feature type="domain" description="Tyr recombinase" evidence="5">
    <location>
        <begin position="185"/>
        <end position="380"/>
    </location>
</feature>
<dbReference type="GO" id="GO:0015074">
    <property type="term" value="P:DNA integration"/>
    <property type="evidence" value="ECO:0007669"/>
    <property type="project" value="InterPro"/>
</dbReference>
<dbReference type="PATRIC" id="fig|751945.3.peg.2034"/>
<dbReference type="PROSITE" id="PS51898">
    <property type="entry name" value="TYR_RECOMBINASE"/>
    <property type="match status" value="1"/>
</dbReference>
<feature type="domain" description="Core-binding (CB)" evidence="6">
    <location>
        <begin position="70"/>
        <end position="158"/>
    </location>
</feature>
<dbReference type="InterPro" id="IPR002104">
    <property type="entry name" value="Integrase_catalytic"/>
</dbReference>
<sequence>MGKKRRGPNEGSIYRRKDGRWVGQIHLGYNLDGKPKRLYIYGKTRREVAERVSAILAERIKGVYVPPHPMTVEEWARKWLDIKKAELRPKTIQLYFQELSLAIPELRGRGPGLGLLRLQEVKPVHIQNLLSFLAQEGYAERTLKKVFILLRTLFEEAVRLELLNRNPMASMKPPKVNRPATEDPRAGRTLEPSEIRALMEAAKDHPLELFFRLLLTTGLRKGEALGLKWKDMDLERGELSVSRSWVKLGGGGALSGPKTPRSRRIVPIPEDLIPPLKARYQARIQAVGEEAAREEWVFPGEDGEEPIHPDYPNHALRRLCEKAGIPPVRVHDLRHTYGSLLLARGVPLEVVSERLGHASYEITLRVYRHVLEEERRGYVLTLAEMIGEEPSRPQA</sequence>
<dbReference type="InterPro" id="IPR011010">
    <property type="entry name" value="DNA_brk_join_enz"/>
</dbReference>
<dbReference type="HOGENOM" id="CLU_027562_17_1_0"/>
<protein>
    <submittedName>
        <fullName evidence="7">Site-specific recombinase XerD</fullName>
    </submittedName>
</protein>
<evidence type="ECO:0000313" key="7">
    <source>
        <dbReference type="EMBL" id="AFV77086.1"/>
    </source>
</evidence>
<gene>
    <name evidence="7" type="ORF">Theos_2089</name>
</gene>
<dbReference type="EMBL" id="CP003249">
    <property type="protein sequence ID" value="AFV77086.1"/>
    <property type="molecule type" value="Genomic_DNA"/>
</dbReference>
<keyword evidence="8" id="KW-1185">Reference proteome</keyword>
<evidence type="ECO:0000256" key="4">
    <source>
        <dbReference type="PROSITE-ProRule" id="PRU01248"/>
    </source>
</evidence>
<dbReference type="Proteomes" id="UP000000211">
    <property type="component" value="Chromosome"/>
</dbReference>
<evidence type="ECO:0000259" key="6">
    <source>
        <dbReference type="PROSITE" id="PS51900"/>
    </source>
</evidence>
<keyword evidence="3" id="KW-0233">DNA recombination</keyword>
<organism evidence="7 8">
    <name type="scientific">Thermus oshimai JL-2</name>
    <dbReference type="NCBI Taxonomy" id="751945"/>
    <lineage>
        <taxon>Bacteria</taxon>
        <taxon>Thermotogati</taxon>
        <taxon>Deinococcota</taxon>
        <taxon>Deinococci</taxon>
        <taxon>Thermales</taxon>
        <taxon>Thermaceae</taxon>
        <taxon>Thermus</taxon>
    </lineage>
</organism>
<dbReference type="SUPFAM" id="SSF56349">
    <property type="entry name" value="DNA breaking-rejoining enzymes"/>
    <property type="match status" value="1"/>
</dbReference>
<dbReference type="InterPro" id="IPR050090">
    <property type="entry name" value="Tyrosine_recombinase_XerCD"/>
</dbReference>
<dbReference type="OrthoDB" id="24185at2"/>
<dbReference type="AlphaFoldDB" id="K7QWE7"/>
<reference evidence="7 8" key="1">
    <citation type="journal article" date="2013" name="Genome Announc.">
        <title>Whole Genome Sequencing of Thermus oshimai JL-2 and Thermus thermophilus JL-18, Incomplete Denitrifiers from the United States Great Basin.</title>
        <authorList>
            <person name="Murugapiran S.K."/>
            <person name="Huntemann M."/>
            <person name="Wei C.L."/>
            <person name="Han J."/>
            <person name="Detter J.C."/>
            <person name="Han C.S."/>
            <person name="Erkkila T.H."/>
            <person name="Teshima H."/>
            <person name="Chen A."/>
            <person name="Kyrpides N."/>
            <person name="Mavrommatis K."/>
            <person name="Markowitz V."/>
            <person name="Szeto E."/>
            <person name="Ivanova N."/>
            <person name="Pagani I."/>
            <person name="Lam J."/>
            <person name="McDonald A.I."/>
            <person name="Dodsworth J.A."/>
            <person name="Pati A."/>
            <person name="Goodwin L."/>
            <person name="Peters L."/>
            <person name="Pitluck S."/>
            <person name="Woyke T."/>
            <person name="Hedlund B.P."/>
        </authorList>
    </citation>
    <scope>NUCLEOTIDE SEQUENCE</scope>
    <source>
        <strain evidence="7 8">JL-2</strain>
    </source>
</reference>
<dbReference type="GO" id="GO:0003677">
    <property type="term" value="F:DNA binding"/>
    <property type="evidence" value="ECO:0007669"/>
    <property type="project" value="UniProtKB-UniRule"/>
</dbReference>
<dbReference type="InterPro" id="IPR010998">
    <property type="entry name" value="Integrase_recombinase_N"/>
</dbReference>
<dbReference type="RefSeq" id="WP_016330262.1">
    <property type="nucleotide sequence ID" value="NC_019386.1"/>
</dbReference>
<accession>K7QWE7</accession>
<dbReference type="Pfam" id="PF00589">
    <property type="entry name" value="Phage_integrase"/>
    <property type="match status" value="1"/>
</dbReference>
<dbReference type="InterPro" id="IPR013762">
    <property type="entry name" value="Integrase-like_cat_sf"/>
</dbReference>
<dbReference type="GO" id="GO:0006310">
    <property type="term" value="P:DNA recombination"/>
    <property type="evidence" value="ECO:0007669"/>
    <property type="project" value="UniProtKB-KW"/>
</dbReference>
<dbReference type="PROSITE" id="PS51900">
    <property type="entry name" value="CB"/>
    <property type="match status" value="1"/>
</dbReference>
<keyword evidence="2 4" id="KW-0238">DNA-binding</keyword>
<dbReference type="Gene3D" id="1.10.443.10">
    <property type="entry name" value="Intergrase catalytic core"/>
    <property type="match status" value="1"/>
</dbReference>
<dbReference type="STRING" id="751945.Theos_2089"/>
<dbReference type="KEGG" id="tos:Theos_2089"/>
<evidence type="ECO:0000256" key="3">
    <source>
        <dbReference type="ARBA" id="ARBA00023172"/>
    </source>
</evidence>
<dbReference type="PANTHER" id="PTHR30349:SF64">
    <property type="entry name" value="PROPHAGE INTEGRASE INTD-RELATED"/>
    <property type="match status" value="1"/>
</dbReference>
<dbReference type="CDD" id="cd01189">
    <property type="entry name" value="INT_ICEBs1_C_like"/>
    <property type="match status" value="1"/>
</dbReference>
<dbReference type="Gene3D" id="1.10.150.130">
    <property type="match status" value="1"/>
</dbReference>
<evidence type="ECO:0000256" key="2">
    <source>
        <dbReference type="ARBA" id="ARBA00023125"/>
    </source>
</evidence>
<dbReference type="InterPro" id="IPR044068">
    <property type="entry name" value="CB"/>
</dbReference>
<evidence type="ECO:0000256" key="1">
    <source>
        <dbReference type="ARBA" id="ARBA00008857"/>
    </source>
</evidence>
<proteinExistence type="inferred from homology"/>
<name>K7QWE7_THEOS</name>
<dbReference type="eggNOG" id="COG4974">
    <property type="taxonomic scope" value="Bacteria"/>
</dbReference>